<organism evidence="1 2">
    <name type="scientific">Punica granatum</name>
    <name type="common">Pomegranate</name>
    <dbReference type="NCBI Taxonomy" id="22663"/>
    <lineage>
        <taxon>Eukaryota</taxon>
        <taxon>Viridiplantae</taxon>
        <taxon>Streptophyta</taxon>
        <taxon>Embryophyta</taxon>
        <taxon>Tracheophyta</taxon>
        <taxon>Spermatophyta</taxon>
        <taxon>Magnoliopsida</taxon>
        <taxon>eudicotyledons</taxon>
        <taxon>Gunneridae</taxon>
        <taxon>Pentapetalae</taxon>
        <taxon>rosids</taxon>
        <taxon>malvids</taxon>
        <taxon>Myrtales</taxon>
        <taxon>Lythraceae</taxon>
        <taxon>Punica</taxon>
    </lineage>
</organism>
<gene>
    <name evidence="1" type="ORF">CDL15_Pgr009912</name>
</gene>
<accession>A0A218WUL1</accession>
<name>A0A218WUL1_PUNGR</name>
<sequence length="66" mass="7329">MKNYIENEHTQRTCNCLPIKPICTDIAFLVGVVYITLCSPDPVDSECDTNLLFDGVDQSVSDSISF</sequence>
<protein>
    <submittedName>
        <fullName evidence="1">Uncharacterized protein</fullName>
    </submittedName>
</protein>
<evidence type="ECO:0000313" key="1">
    <source>
        <dbReference type="EMBL" id="OWM76266.1"/>
    </source>
</evidence>
<reference evidence="2" key="1">
    <citation type="journal article" date="2017" name="Plant J.">
        <title>The pomegranate (Punica granatum L.) genome and the genomics of punicalagin biosynthesis.</title>
        <authorList>
            <person name="Qin G."/>
            <person name="Xu C."/>
            <person name="Ming R."/>
            <person name="Tang H."/>
            <person name="Guyot R."/>
            <person name="Kramer E.M."/>
            <person name="Hu Y."/>
            <person name="Yi X."/>
            <person name="Qi Y."/>
            <person name="Xu X."/>
            <person name="Gao Z."/>
            <person name="Pan H."/>
            <person name="Jian J."/>
            <person name="Tian Y."/>
            <person name="Yue Z."/>
            <person name="Xu Y."/>
        </authorList>
    </citation>
    <scope>NUCLEOTIDE SEQUENCE [LARGE SCALE GENOMIC DNA]</scope>
    <source>
        <strain evidence="2">cv. Dabenzi</strain>
    </source>
</reference>
<comment type="caution">
    <text evidence="1">The sequence shown here is derived from an EMBL/GenBank/DDBJ whole genome shotgun (WGS) entry which is preliminary data.</text>
</comment>
<proteinExistence type="predicted"/>
<dbReference type="EMBL" id="MTKT01003224">
    <property type="protein sequence ID" value="OWM76266.1"/>
    <property type="molecule type" value="Genomic_DNA"/>
</dbReference>
<evidence type="ECO:0000313" key="2">
    <source>
        <dbReference type="Proteomes" id="UP000197138"/>
    </source>
</evidence>
<dbReference type="Proteomes" id="UP000197138">
    <property type="component" value="Unassembled WGS sequence"/>
</dbReference>
<dbReference type="AlphaFoldDB" id="A0A218WUL1"/>